<gene>
    <name evidence="2" type="ORF">PXEA_LOCUS19056</name>
</gene>
<dbReference type="EMBL" id="CAAALY010075149">
    <property type="protein sequence ID" value="VEL25616.1"/>
    <property type="molecule type" value="Genomic_DNA"/>
</dbReference>
<proteinExistence type="predicted"/>
<evidence type="ECO:0000313" key="3">
    <source>
        <dbReference type="Proteomes" id="UP000784294"/>
    </source>
</evidence>
<reference evidence="2" key="1">
    <citation type="submission" date="2018-11" db="EMBL/GenBank/DDBJ databases">
        <authorList>
            <consortium name="Pathogen Informatics"/>
        </authorList>
    </citation>
    <scope>NUCLEOTIDE SEQUENCE</scope>
</reference>
<organism evidence="2 3">
    <name type="scientific">Protopolystoma xenopodis</name>
    <dbReference type="NCBI Taxonomy" id="117903"/>
    <lineage>
        <taxon>Eukaryota</taxon>
        <taxon>Metazoa</taxon>
        <taxon>Spiralia</taxon>
        <taxon>Lophotrochozoa</taxon>
        <taxon>Platyhelminthes</taxon>
        <taxon>Monogenea</taxon>
        <taxon>Polyopisthocotylea</taxon>
        <taxon>Polystomatidea</taxon>
        <taxon>Polystomatidae</taxon>
        <taxon>Protopolystoma</taxon>
    </lineage>
</organism>
<evidence type="ECO:0000313" key="2">
    <source>
        <dbReference type="EMBL" id="VEL25616.1"/>
    </source>
</evidence>
<sequence>MQRRAAAASSSASLISQRQTNLHAHSHQTNLGNRATPLSSSPPFSFKNQDIIIHQRSCQHYTGNNNEMNRIPDVTYNQIGKQTGLITRLTQALRRKCQPSSETS</sequence>
<feature type="region of interest" description="Disordered" evidence="1">
    <location>
        <begin position="1"/>
        <end position="43"/>
    </location>
</feature>
<name>A0A3S5CJ39_9PLAT</name>
<accession>A0A3S5CJ39</accession>
<feature type="compositionally biased region" description="Low complexity" evidence="1">
    <location>
        <begin position="1"/>
        <end position="13"/>
    </location>
</feature>
<keyword evidence="3" id="KW-1185">Reference proteome</keyword>
<dbReference type="Proteomes" id="UP000784294">
    <property type="component" value="Unassembled WGS sequence"/>
</dbReference>
<evidence type="ECO:0000256" key="1">
    <source>
        <dbReference type="SAM" id="MobiDB-lite"/>
    </source>
</evidence>
<protein>
    <submittedName>
        <fullName evidence="2">Uncharacterized protein</fullName>
    </submittedName>
</protein>
<dbReference type="AlphaFoldDB" id="A0A3S5CJ39"/>
<feature type="compositionally biased region" description="Polar residues" evidence="1">
    <location>
        <begin position="14"/>
        <end position="43"/>
    </location>
</feature>
<comment type="caution">
    <text evidence="2">The sequence shown here is derived from an EMBL/GenBank/DDBJ whole genome shotgun (WGS) entry which is preliminary data.</text>
</comment>